<evidence type="ECO:0000256" key="6">
    <source>
        <dbReference type="ARBA" id="ARBA00023326"/>
    </source>
</evidence>
<dbReference type="PANTHER" id="PTHR35923">
    <property type="entry name" value="MAJOR EXTRACELLULAR ENDOGLUCANASE"/>
    <property type="match status" value="1"/>
</dbReference>
<dbReference type="PANTHER" id="PTHR35923:SF2">
    <property type="entry name" value="ENDOGLUCANASE"/>
    <property type="match status" value="1"/>
</dbReference>
<protein>
    <submittedName>
        <fullName evidence="11">Endoglucanase putative cellulase family GH5</fullName>
    </submittedName>
</protein>
<dbReference type="KEGG" id="ccp:CHC_T00008851001"/>
<keyword evidence="12" id="KW-1185">Reference proteome</keyword>
<dbReference type="AlphaFoldDB" id="R7QH16"/>
<dbReference type="GO" id="GO:0030245">
    <property type="term" value="P:cellulose catabolic process"/>
    <property type="evidence" value="ECO:0007669"/>
    <property type="project" value="UniProtKB-KW"/>
</dbReference>
<evidence type="ECO:0000256" key="7">
    <source>
        <dbReference type="RuleBase" id="RU361153"/>
    </source>
</evidence>
<feature type="transmembrane region" description="Helical" evidence="9">
    <location>
        <begin position="84"/>
        <end position="106"/>
    </location>
</feature>
<dbReference type="STRING" id="2769.R7QH16"/>
<dbReference type="SUPFAM" id="SSF51445">
    <property type="entry name" value="(Trans)glycosidases"/>
    <property type="match status" value="1"/>
</dbReference>
<keyword evidence="9" id="KW-0812">Transmembrane</keyword>
<evidence type="ECO:0000256" key="4">
    <source>
        <dbReference type="ARBA" id="ARBA00023277"/>
    </source>
</evidence>
<evidence type="ECO:0000256" key="5">
    <source>
        <dbReference type="ARBA" id="ARBA00023295"/>
    </source>
</evidence>
<evidence type="ECO:0000256" key="3">
    <source>
        <dbReference type="ARBA" id="ARBA00023001"/>
    </source>
</evidence>
<dbReference type="OMA" id="ESASHVM"/>
<dbReference type="Proteomes" id="UP000012073">
    <property type="component" value="Unassembled WGS sequence"/>
</dbReference>
<evidence type="ECO:0000313" key="11">
    <source>
        <dbReference type="EMBL" id="CDF36715.1"/>
    </source>
</evidence>
<feature type="domain" description="Glycoside hydrolase family 5" evidence="10">
    <location>
        <begin position="139"/>
        <end position="433"/>
    </location>
</feature>
<dbReference type="EMBL" id="HG001798">
    <property type="protein sequence ID" value="CDF36715.1"/>
    <property type="molecule type" value="Genomic_DNA"/>
</dbReference>
<sequence length="479" mass="54825">MTTRSRNYIALSGHSTAERTQEASVLPGDEGFISPEEDSNGRLPSRSHSEDEWDRNITIFPALSRQFSYEQNGLKKFLKSKTGILTIFGAVVVLCGVVVFCLRNTIAIARLRQMGIPPGLYSRDGVLYVGHKSPFMIKGFSWYGMEAPTVMPAGLDKVSINEIFEFTSKFGFNAIRLPLSVENLVKNPIGYTVTFKNPELTGRSYIDVVKAITRKAAHNNVLILLDVHRLQSHEIKSKGLWYSKEVPEDRLVYVWKILCNHLKDEWNVLGADLYNEPWDAVWNSSDKSRDWKRAAERLGDSVHETCPSWTVFIEGIGGRESTTKTEVFWSENLRDIQDAPPQLKLKNKVVLSPHVYGPSVHNQSYFKDASFPKNMPSIWDDHFGESSKASGIATVVGEWGGHYHGMDREWQSEFFRYLKDRNIPFFYWCLNPDSVDTGGLIHEDWRTPEENRLSMLADAPSTKVKDYLIHFKHWRNWRV</sequence>
<feature type="region of interest" description="Disordered" evidence="8">
    <location>
        <begin position="11"/>
        <end position="49"/>
    </location>
</feature>
<dbReference type="GO" id="GO:0004553">
    <property type="term" value="F:hydrolase activity, hydrolyzing O-glycosyl compounds"/>
    <property type="evidence" value="ECO:0007669"/>
    <property type="project" value="InterPro"/>
</dbReference>
<evidence type="ECO:0000256" key="8">
    <source>
        <dbReference type="SAM" id="MobiDB-lite"/>
    </source>
</evidence>
<dbReference type="Pfam" id="PF00150">
    <property type="entry name" value="Cellulase"/>
    <property type="match status" value="1"/>
</dbReference>
<dbReference type="InterPro" id="IPR017853">
    <property type="entry name" value="GH"/>
</dbReference>
<dbReference type="Gramene" id="CDF36715">
    <property type="protein sequence ID" value="CDF36715"/>
    <property type="gene ID" value="CHC_T00008851001"/>
</dbReference>
<keyword evidence="4" id="KW-0119">Carbohydrate metabolism</keyword>
<dbReference type="InterPro" id="IPR001547">
    <property type="entry name" value="Glyco_hydro_5"/>
</dbReference>
<keyword evidence="3" id="KW-0136">Cellulose degradation</keyword>
<organism evidence="11 12">
    <name type="scientific">Chondrus crispus</name>
    <name type="common">Carrageen Irish moss</name>
    <name type="synonym">Polymorpha crispa</name>
    <dbReference type="NCBI Taxonomy" id="2769"/>
    <lineage>
        <taxon>Eukaryota</taxon>
        <taxon>Rhodophyta</taxon>
        <taxon>Florideophyceae</taxon>
        <taxon>Rhodymeniophycidae</taxon>
        <taxon>Gigartinales</taxon>
        <taxon>Gigartinaceae</taxon>
        <taxon>Chondrus</taxon>
    </lineage>
</organism>
<name>R7QH16_CHOCR</name>
<gene>
    <name evidence="11" type="ORF">CHC_T00008851001</name>
</gene>
<keyword evidence="9" id="KW-1133">Transmembrane helix</keyword>
<reference evidence="12" key="1">
    <citation type="journal article" date="2013" name="Proc. Natl. Acad. Sci. U.S.A.">
        <title>Genome structure and metabolic features in the red seaweed Chondrus crispus shed light on evolution of the Archaeplastida.</title>
        <authorList>
            <person name="Collen J."/>
            <person name="Porcel B."/>
            <person name="Carre W."/>
            <person name="Ball S.G."/>
            <person name="Chaparro C."/>
            <person name="Tonon T."/>
            <person name="Barbeyron T."/>
            <person name="Michel G."/>
            <person name="Noel B."/>
            <person name="Valentin K."/>
            <person name="Elias M."/>
            <person name="Artiguenave F."/>
            <person name="Arun A."/>
            <person name="Aury J.M."/>
            <person name="Barbosa-Neto J.F."/>
            <person name="Bothwell J.H."/>
            <person name="Bouget F.Y."/>
            <person name="Brillet L."/>
            <person name="Cabello-Hurtado F."/>
            <person name="Capella-Gutierrez S."/>
            <person name="Charrier B."/>
            <person name="Cladiere L."/>
            <person name="Cock J.M."/>
            <person name="Coelho S.M."/>
            <person name="Colleoni C."/>
            <person name="Czjzek M."/>
            <person name="Da Silva C."/>
            <person name="Delage L."/>
            <person name="Denoeud F."/>
            <person name="Deschamps P."/>
            <person name="Dittami S.M."/>
            <person name="Gabaldon T."/>
            <person name="Gachon C.M."/>
            <person name="Groisillier A."/>
            <person name="Herve C."/>
            <person name="Jabbari K."/>
            <person name="Katinka M."/>
            <person name="Kloareg B."/>
            <person name="Kowalczyk N."/>
            <person name="Labadie K."/>
            <person name="Leblanc C."/>
            <person name="Lopez P.J."/>
            <person name="McLachlan D.H."/>
            <person name="Meslet-Cladiere L."/>
            <person name="Moustafa A."/>
            <person name="Nehr Z."/>
            <person name="Nyvall Collen P."/>
            <person name="Panaud O."/>
            <person name="Partensky F."/>
            <person name="Poulain J."/>
            <person name="Rensing S.A."/>
            <person name="Rousvoal S."/>
            <person name="Samson G."/>
            <person name="Symeonidi A."/>
            <person name="Weissenbach J."/>
            <person name="Zambounis A."/>
            <person name="Wincker P."/>
            <person name="Boyen C."/>
        </authorList>
    </citation>
    <scope>NUCLEOTIDE SEQUENCE [LARGE SCALE GENOMIC DNA]</scope>
    <source>
        <strain evidence="12">cv. Stackhouse</strain>
    </source>
</reference>
<dbReference type="GeneID" id="17324253"/>
<proteinExistence type="inferred from homology"/>
<evidence type="ECO:0000256" key="9">
    <source>
        <dbReference type="SAM" id="Phobius"/>
    </source>
</evidence>
<keyword evidence="2 7" id="KW-0378">Hydrolase</keyword>
<keyword evidence="6" id="KW-0624">Polysaccharide degradation</keyword>
<evidence type="ECO:0000256" key="2">
    <source>
        <dbReference type="ARBA" id="ARBA00022801"/>
    </source>
</evidence>
<evidence type="ECO:0000259" key="10">
    <source>
        <dbReference type="Pfam" id="PF00150"/>
    </source>
</evidence>
<evidence type="ECO:0000256" key="1">
    <source>
        <dbReference type="ARBA" id="ARBA00005641"/>
    </source>
</evidence>
<keyword evidence="5 7" id="KW-0326">Glycosidase</keyword>
<keyword evidence="9" id="KW-0472">Membrane</keyword>
<comment type="similarity">
    <text evidence="1 7">Belongs to the glycosyl hydrolase 5 (cellulase A) family.</text>
</comment>
<accession>R7QH16</accession>
<dbReference type="OrthoDB" id="442731at2759"/>
<dbReference type="PhylomeDB" id="R7QH16"/>
<evidence type="ECO:0000313" key="12">
    <source>
        <dbReference type="Proteomes" id="UP000012073"/>
    </source>
</evidence>
<dbReference type="Gene3D" id="3.20.20.80">
    <property type="entry name" value="Glycosidases"/>
    <property type="match status" value="1"/>
</dbReference>
<dbReference type="RefSeq" id="XP_005716534.1">
    <property type="nucleotide sequence ID" value="XM_005716477.1"/>
</dbReference>